<evidence type="ECO:0000256" key="1">
    <source>
        <dbReference type="SAM" id="MobiDB-lite"/>
    </source>
</evidence>
<proteinExistence type="predicted"/>
<dbReference type="EMBL" id="FXXI01000003">
    <property type="protein sequence ID" value="SMS00843.1"/>
    <property type="molecule type" value="Genomic_DNA"/>
</dbReference>
<feature type="compositionally biased region" description="Polar residues" evidence="1">
    <location>
        <begin position="16"/>
        <end position="36"/>
    </location>
</feature>
<keyword evidence="2" id="KW-0645">Protease</keyword>
<protein>
    <submittedName>
        <fullName evidence="2">Cysteine protease IpaJ</fullName>
        <ecNumber evidence="2">3.4.22.-</ecNumber>
    </submittedName>
</protein>
<dbReference type="GO" id="GO:0006508">
    <property type="term" value="P:proteolysis"/>
    <property type="evidence" value="ECO:0007669"/>
    <property type="project" value="UniProtKB-KW"/>
</dbReference>
<dbReference type="Pfam" id="PF25855">
    <property type="entry name" value="IpaJ_protease"/>
    <property type="match status" value="1"/>
</dbReference>
<evidence type="ECO:0000313" key="3">
    <source>
        <dbReference type="Proteomes" id="UP000196125"/>
    </source>
</evidence>
<dbReference type="Proteomes" id="UP000196125">
    <property type="component" value="Unassembled WGS sequence"/>
</dbReference>
<gene>
    <name evidence="2" type="primary">ipaJ</name>
    <name evidence="2" type="ORF">VIM7927_02114</name>
</gene>
<organism evidence="2 3">
    <name type="scientific">Vibrio mangrovi</name>
    <dbReference type="NCBI Taxonomy" id="474394"/>
    <lineage>
        <taxon>Bacteria</taxon>
        <taxon>Pseudomonadati</taxon>
        <taxon>Pseudomonadota</taxon>
        <taxon>Gammaproteobacteria</taxon>
        <taxon>Vibrionales</taxon>
        <taxon>Vibrionaceae</taxon>
        <taxon>Vibrio</taxon>
    </lineage>
</organism>
<dbReference type="InterPro" id="IPR058988">
    <property type="entry name" value="IpaJ"/>
</dbReference>
<evidence type="ECO:0000313" key="2">
    <source>
        <dbReference type="EMBL" id="SMS00843.1"/>
    </source>
</evidence>
<dbReference type="EC" id="3.4.22.-" evidence="2"/>
<accession>A0A1Y6IXS7</accession>
<feature type="region of interest" description="Disordered" evidence="1">
    <location>
        <begin position="1"/>
        <end position="39"/>
    </location>
</feature>
<dbReference type="GO" id="GO:0008233">
    <property type="term" value="F:peptidase activity"/>
    <property type="evidence" value="ECO:0007669"/>
    <property type="project" value="UniProtKB-KW"/>
</dbReference>
<dbReference type="AlphaFoldDB" id="A0A1Y6IXS7"/>
<keyword evidence="2" id="KW-0378">Hydrolase</keyword>
<name>A0A1Y6IXS7_9VIBR</name>
<feature type="compositionally biased region" description="Basic and acidic residues" evidence="1">
    <location>
        <begin position="1"/>
        <end position="10"/>
    </location>
</feature>
<reference evidence="2 3" key="1">
    <citation type="submission" date="2017-05" db="EMBL/GenBank/DDBJ databases">
        <authorList>
            <person name="Song R."/>
            <person name="Chenine A.L."/>
            <person name="Ruprecht R.M."/>
        </authorList>
    </citation>
    <scope>NUCLEOTIDE SEQUENCE [LARGE SCALE GENOMIC DNA]</scope>
    <source>
        <strain evidence="2 3">CECT 7927</strain>
    </source>
</reference>
<sequence length="222" mass="24605">MIGRLNESRFPDLNNEALSTESQTQNAISKTQSSHLNKTRMKQLHTNSCGAVSLLCSAIELKTGKDLKTSLQCEQKLYRITSGSGPNDDLTKAGYSLPHHIIQAADQQGLNSALYFLPNEYSDKLMHLYPAAREACERQGVTVNQTALPHPHENQRVLKVLQTASGGLHWVMMRPDQTYMDPATGKDAQSFGQLNQNIRQASFGSESYQETGICLVLTPKQE</sequence>